<dbReference type="Proteomes" id="UP000182510">
    <property type="component" value="Chromosome"/>
</dbReference>
<gene>
    <name evidence="1" type="ORF">LPB144_07500</name>
</gene>
<protein>
    <submittedName>
        <fullName evidence="1">Uncharacterized protein</fullName>
    </submittedName>
</protein>
<evidence type="ECO:0000313" key="1">
    <source>
        <dbReference type="EMBL" id="APG60261.1"/>
    </source>
</evidence>
<keyword evidence="2" id="KW-1185">Reference proteome</keyword>
<sequence>MNPYKNEAKSCPITNRTSLPSAVLSLKKVLMANSPYSKRIVMILYRNKKESPSQKTDFQNAL</sequence>
<dbReference type="KEGG" id="grl:LPB144_07500"/>
<reference evidence="1 2" key="1">
    <citation type="submission" date="2016-11" db="EMBL/GenBank/DDBJ databases">
        <title>Gramella sp. LPB0144 isolated from marine environment.</title>
        <authorList>
            <person name="Kim E."/>
            <person name="Yi H."/>
        </authorList>
    </citation>
    <scope>NUCLEOTIDE SEQUENCE [LARGE SCALE GENOMIC DNA]</scope>
    <source>
        <strain evidence="1 2">LPB0144</strain>
    </source>
</reference>
<dbReference type="STRING" id="1913577.LPB144_07500"/>
<dbReference type="AlphaFoldDB" id="A0A1L3J569"/>
<proteinExistence type="predicted"/>
<organism evidence="1 2">
    <name type="scientific">Christiangramia salexigens</name>
    <dbReference type="NCBI Taxonomy" id="1913577"/>
    <lineage>
        <taxon>Bacteria</taxon>
        <taxon>Pseudomonadati</taxon>
        <taxon>Bacteroidota</taxon>
        <taxon>Flavobacteriia</taxon>
        <taxon>Flavobacteriales</taxon>
        <taxon>Flavobacteriaceae</taxon>
        <taxon>Christiangramia</taxon>
    </lineage>
</organism>
<dbReference type="EMBL" id="CP018153">
    <property type="protein sequence ID" value="APG60261.1"/>
    <property type="molecule type" value="Genomic_DNA"/>
</dbReference>
<evidence type="ECO:0000313" key="2">
    <source>
        <dbReference type="Proteomes" id="UP000182510"/>
    </source>
</evidence>
<name>A0A1L3J569_9FLAO</name>
<accession>A0A1L3J569</accession>